<evidence type="ECO:0000256" key="8">
    <source>
        <dbReference type="ARBA" id="ARBA00022723"/>
    </source>
</evidence>
<accession>A0A2K1DXB0</accession>
<dbReference type="InterPro" id="IPR045357">
    <property type="entry name" value="Aminopeptidase_N-like_N"/>
</dbReference>
<keyword evidence="10" id="KW-0862">Zinc</keyword>
<dbReference type="PRINTS" id="PR00756">
    <property type="entry name" value="ALADIPTASE"/>
</dbReference>
<keyword evidence="11" id="KW-0482">Metalloprotease</keyword>
<comment type="similarity">
    <text evidence="3">Belongs to the peptidase M1 family.</text>
</comment>
<evidence type="ECO:0000256" key="10">
    <source>
        <dbReference type="ARBA" id="ARBA00022833"/>
    </source>
</evidence>
<comment type="caution">
    <text evidence="15">The sequence shown here is derived from an EMBL/GenBank/DDBJ whole genome shotgun (WGS) entry which is preliminary data.</text>
</comment>
<dbReference type="Gene3D" id="2.60.40.1730">
    <property type="entry name" value="tricorn interacting facor f3 domain"/>
    <property type="match status" value="1"/>
</dbReference>
<dbReference type="GO" id="GO:0005615">
    <property type="term" value="C:extracellular space"/>
    <property type="evidence" value="ECO:0007669"/>
    <property type="project" value="TreeGrafter"/>
</dbReference>
<dbReference type="GO" id="GO:0016020">
    <property type="term" value="C:membrane"/>
    <property type="evidence" value="ECO:0007669"/>
    <property type="project" value="TreeGrafter"/>
</dbReference>
<evidence type="ECO:0000259" key="13">
    <source>
        <dbReference type="Pfam" id="PF01433"/>
    </source>
</evidence>
<dbReference type="Proteomes" id="UP000236641">
    <property type="component" value="Unassembled WGS sequence"/>
</dbReference>
<dbReference type="GO" id="GO:0016285">
    <property type="term" value="F:alanyl aminopeptidase activity"/>
    <property type="evidence" value="ECO:0007669"/>
    <property type="project" value="UniProtKB-EC"/>
</dbReference>
<evidence type="ECO:0000256" key="12">
    <source>
        <dbReference type="SAM" id="SignalP"/>
    </source>
</evidence>
<dbReference type="EC" id="3.4.11.2" evidence="4"/>
<dbReference type="SUPFAM" id="SSF63737">
    <property type="entry name" value="Leukotriene A4 hydrolase N-terminal domain"/>
    <property type="match status" value="1"/>
</dbReference>
<dbReference type="InterPro" id="IPR014782">
    <property type="entry name" value="Peptidase_M1_dom"/>
</dbReference>
<comment type="catalytic activity">
    <reaction evidence="1">
        <text>Release of an N-terminal amino acid, Xaa-|-Yaa- from a peptide, amide or arylamide. Xaa is preferably Ala, but may be most amino acids including Pro (slow action). When a terminal hydrophobic residue is followed by a prolyl residue, the two may be released as an intact Xaa-Pro dipeptide.</text>
        <dbReference type="EC" id="3.4.11.2"/>
    </reaction>
</comment>
<reference evidence="15 16" key="1">
    <citation type="submission" date="2018-01" db="EMBL/GenBank/DDBJ databases">
        <title>The draft genome of Hanstruepera neustonica JCM19743.</title>
        <authorList>
            <person name="He R.-H."/>
            <person name="Du Z.-J."/>
        </authorList>
    </citation>
    <scope>NUCLEOTIDE SEQUENCE [LARGE SCALE GENOMIC DNA]</scope>
    <source>
        <strain evidence="15 16">JCM19743</strain>
    </source>
</reference>
<dbReference type="PANTHER" id="PTHR11533">
    <property type="entry name" value="PROTEASE M1 ZINC METALLOPROTEASE"/>
    <property type="match status" value="1"/>
</dbReference>
<feature type="signal peptide" evidence="12">
    <location>
        <begin position="1"/>
        <end position="18"/>
    </location>
</feature>
<dbReference type="Gene3D" id="1.10.390.10">
    <property type="entry name" value="Neutral Protease Domain 2"/>
    <property type="match status" value="1"/>
</dbReference>
<evidence type="ECO:0000256" key="1">
    <source>
        <dbReference type="ARBA" id="ARBA00000098"/>
    </source>
</evidence>
<dbReference type="GO" id="GO:0008270">
    <property type="term" value="F:zinc ion binding"/>
    <property type="evidence" value="ECO:0007669"/>
    <property type="project" value="InterPro"/>
</dbReference>
<dbReference type="InterPro" id="IPR027268">
    <property type="entry name" value="Peptidase_M4/M1_CTD_sf"/>
</dbReference>
<gene>
    <name evidence="15" type="ORF">C1T31_10820</name>
</gene>
<dbReference type="GO" id="GO:0006508">
    <property type="term" value="P:proteolysis"/>
    <property type="evidence" value="ECO:0007669"/>
    <property type="project" value="UniProtKB-KW"/>
</dbReference>
<feature type="chain" id="PRO_5014322624" description="Aminopeptidase N" evidence="12">
    <location>
        <begin position="19"/>
        <end position="675"/>
    </location>
</feature>
<evidence type="ECO:0000256" key="5">
    <source>
        <dbReference type="ARBA" id="ARBA00015611"/>
    </source>
</evidence>
<dbReference type="InterPro" id="IPR001930">
    <property type="entry name" value="Peptidase_M1"/>
</dbReference>
<evidence type="ECO:0000313" key="16">
    <source>
        <dbReference type="Proteomes" id="UP000236641"/>
    </source>
</evidence>
<keyword evidence="6 15" id="KW-0031">Aminopeptidase</keyword>
<dbReference type="AlphaFoldDB" id="A0A2K1DXB0"/>
<evidence type="ECO:0000256" key="7">
    <source>
        <dbReference type="ARBA" id="ARBA00022670"/>
    </source>
</evidence>
<dbReference type="Pfam" id="PF01433">
    <property type="entry name" value="Peptidase_M1"/>
    <property type="match status" value="1"/>
</dbReference>
<keyword evidence="7" id="KW-0645">Protease</keyword>
<organism evidence="15 16">
    <name type="scientific">Hanstruepera neustonica</name>
    <dbReference type="NCBI Taxonomy" id="1445657"/>
    <lineage>
        <taxon>Bacteria</taxon>
        <taxon>Pseudomonadati</taxon>
        <taxon>Bacteroidota</taxon>
        <taxon>Flavobacteriia</taxon>
        <taxon>Flavobacteriales</taxon>
        <taxon>Flavobacteriaceae</taxon>
        <taxon>Hanstruepera</taxon>
    </lineage>
</organism>
<dbReference type="Pfam" id="PF17900">
    <property type="entry name" value="Peptidase_M1_N"/>
    <property type="match status" value="1"/>
</dbReference>
<keyword evidence="8" id="KW-0479">Metal-binding</keyword>
<keyword evidence="9" id="KW-0378">Hydrolase</keyword>
<feature type="domain" description="Aminopeptidase N-like N-terminal" evidence="14">
    <location>
        <begin position="33"/>
        <end position="202"/>
    </location>
</feature>
<evidence type="ECO:0000313" key="15">
    <source>
        <dbReference type="EMBL" id="PNQ72633.1"/>
    </source>
</evidence>
<dbReference type="PANTHER" id="PTHR11533:SF174">
    <property type="entry name" value="PUROMYCIN-SENSITIVE AMINOPEPTIDASE-RELATED"/>
    <property type="match status" value="1"/>
</dbReference>
<dbReference type="InterPro" id="IPR050344">
    <property type="entry name" value="Peptidase_M1_aminopeptidases"/>
</dbReference>
<dbReference type="GO" id="GO:0070006">
    <property type="term" value="F:metalloaminopeptidase activity"/>
    <property type="evidence" value="ECO:0007669"/>
    <property type="project" value="TreeGrafter"/>
</dbReference>
<name>A0A2K1DXB0_9FLAO</name>
<dbReference type="CDD" id="cd09603">
    <property type="entry name" value="M1_APN_like"/>
    <property type="match status" value="1"/>
</dbReference>
<dbReference type="InterPro" id="IPR042097">
    <property type="entry name" value="Aminopeptidase_N-like_N_sf"/>
</dbReference>
<dbReference type="GO" id="GO:0042277">
    <property type="term" value="F:peptide binding"/>
    <property type="evidence" value="ECO:0007669"/>
    <property type="project" value="TreeGrafter"/>
</dbReference>
<evidence type="ECO:0000256" key="3">
    <source>
        <dbReference type="ARBA" id="ARBA00010136"/>
    </source>
</evidence>
<protein>
    <recommendedName>
        <fullName evidence="5">Aminopeptidase N</fullName>
        <ecNumber evidence="4">3.4.11.2</ecNumber>
    </recommendedName>
</protein>
<dbReference type="SUPFAM" id="SSF55486">
    <property type="entry name" value="Metalloproteases ('zincins'), catalytic domain"/>
    <property type="match status" value="1"/>
</dbReference>
<evidence type="ECO:0000256" key="2">
    <source>
        <dbReference type="ARBA" id="ARBA00001947"/>
    </source>
</evidence>
<evidence type="ECO:0000259" key="14">
    <source>
        <dbReference type="Pfam" id="PF17900"/>
    </source>
</evidence>
<dbReference type="OrthoDB" id="100605at2"/>
<dbReference type="GO" id="GO:0043171">
    <property type="term" value="P:peptide catabolic process"/>
    <property type="evidence" value="ECO:0007669"/>
    <property type="project" value="TreeGrafter"/>
</dbReference>
<keyword evidence="16" id="KW-1185">Reference proteome</keyword>
<keyword evidence="12" id="KW-0732">Signal</keyword>
<dbReference type="EMBL" id="POWF01000007">
    <property type="protein sequence ID" value="PNQ72633.1"/>
    <property type="molecule type" value="Genomic_DNA"/>
</dbReference>
<evidence type="ECO:0000256" key="4">
    <source>
        <dbReference type="ARBA" id="ARBA00012564"/>
    </source>
</evidence>
<evidence type="ECO:0000256" key="11">
    <source>
        <dbReference type="ARBA" id="ARBA00023049"/>
    </source>
</evidence>
<dbReference type="GO" id="GO:0005737">
    <property type="term" value="C:cytoplasm"/>
    <property type="evidence" value="ECO:0007669"/>
    <property type="project" value="TreeGrafter"/>
</dbReference>
<dbReference type="RefSeq" id="WP_103052514.1">
    <property type="nucleotide sequence ID" value="NZ_POWF01000007.1"/>
</dbReference>
<sequence length="675" mass="78359">MKPVLSLLLLFFFELSLAQQTDYVDFKHCKALVKLDTVEKSVEGTVRFQFDILKRVDSIYIDAKNMQITKPLVLMTLPSKQLDTIDYVNDKDKIWIKNSFLKGKPYELILSYKTVPKKALYFVGWDNEAPNQIWTQGQGKYTSNWLPSFDDMNEKVEFDISISTLKGYEVISNGVLTHKSQATDERLETWYYDMKKPMSSYLIALAIGKYDKRVETSKSGIPLEMYYYPEDSLKVEPTYRYTKQMFDFLEEEIGVAYPWQNYKQVPVHDFLYAGMENTSATIFSDGFVVDSIGFNDKNYVNVNAHELAHQWFGDLVTETSGTHHWLQEGFATYYALLAERQVFGDNYYYWRLYEYAQELLDQDNRGAGTALLDPKSSSTTFYKRGAWVLHALKELVGEEVFRQAVKNYLNKYQFKNVETANFIEEVEGLYEKPLGGFTSEWLEAKSFPYNQAMASLENSVFIQEYLMADCEAKTSKCDYFMEAPLSDEAKSKVIAQVPERVTVDVFQEGLKVRQAIAKHVVNIPISLKTVYESLLDDKSYVTIEYALYNLWNNFPEERSKYLNKTKRVIGLNDKNVRLLWLVLAISTPDYFEDNKQAFFNELVNYTAPDYGFEVRMGAFSYLDAIGLFPEQALEHLVEASHHHSWQFKQFANRLLDKLSNDDGYAQKIQNIKNKS</sequence>
<evidence type="ECO:0000256" key="6">
    <source>
        <dbReference type="ARBA" id="ARBA00022438"/>
    </source>
</evidence>
<comment type="cofactor">
    <cofactor evidence="2">
        <name>Zn(2+)</name>
        <dbReference type="ChEBI" id="CHEBI:29105"/>
    </cofactor>
</comment>
<evidence type="ECO:0000256" key="9">
    <source>
        <dbReference type="ARBA" id="ARBA00022801"/>
    </source>
</evidence>
<proteinExistence type="inferred from homology"/>
<feature type="domain" description="Peptidase M1 membrane alanine aminopeptidase" evidence="13">
    <location>
        <begin position="241"/>
        <end position="441"/>
    </location>
</feature>